<gene>
    <name evidence="2" type="ORF">Cgig2_030781</name>
</gene>
<dbReference type="Pfam" id="PF13966">
    <property type="entry name" value="zf-RVT"/>
    <property type="match status" value="1"/>
</dbReference>
<organism evidence="2 3">
    <name type="scientific">Carnegiea gigantea</name>
    <dbReference type="NCBI Taxonomy" id="171969"/>
    <lineage>
        <taxon>Eukaryota</taxon>
        <taxon>Viridiplantae</taxon>
        <taxon>Streptophyta</taxon>
        <taxon>Embryophyta</taxon>
        <taxon>Tracheophyta</taxon>
        <taxon>Spermatophyta</taxon>
        <taxon>Magnoliopsida</taxon>
        <taxon>eudicotyledons</taxon>
        <taxon>Gunneridae</taxon>
        <taxon>Pentapetalae</taxon>
        <taxon>Caryophyllales</taxon>
        <taxon>Cactineae</taxon>
        <taxon>Cactaceae</taxon>
        <taxon>Cactoideae</taxon>
        <taxon>Echinocereeae</taxon>
        <taxon>Carnegiea</taxon>
    </lineage>
</organism>
<dbReference type="Proteomes" id="UP001153076">
    <property type="component" value="Unassembled WGS sequence"/>
</dbReference>
<proteinExistence type="predicted"/>
<name>A0A9Q1KSA2_9CARY</name>
<reference evidence="2" key="1">
    <citation type="submission" date="2022-04" db="EMBL/GenBank/DDBJ databases">
        <title>Carnegiea gigantea Genome sequencing and assembly v2.</title>
        <authorList>
            <person name="Copetti D."/>
            <person name="Sanderson M.J."/>
            <person name="Burquez A."/>
            <person name="Wojciechowski M.F."/>
        </authorList>
    </citation>
    <scope>NUCLEOTIDE SEQUENCE</scope>
    <source>
        <strain evidence="2">SGP5-SGP5p</strain>
        <tissue evidence="2">Aerial part</tissue>
    </source>
</reference>
<evidence type="ECO:0000259" key="1">
    <source>
        <dbReference type="Pfam" id="PF13966"/>
    </source>
</evidence>
<dbReference type="InterPro" id="IPR026960">
    <property type="entry name" value="RVT-Znf"/>
</dbReference>
<keyword evidence="3" id="KW-1185">Reference proteome</keyword>
<dbReference type="OrthoDB" id="1436613at2759"/>
<evidence type="ECO:0000313" key="2">
    <source>
        <dbReference type="EMBL" id="KAJ8448925.1"/>
    </source>
</evidence>
<protein>
    <recommendedName>
        <fullName evidence="1">Reverse transcriptase zinc-binding domain-containing protein</fullName>
    </recommendedName>
</protein>
<feature type="domain" description="Reverse transcriptase zinc-binding" evidence="1">
    <location>
        <begin position="1"/>
        <end position="52"/>
    </location>
</feature>
<evidence type="ECO:0000313" key="3">
    <source>
        <dbReference type="Proteomes" id="UP001153076"/>
    </source>
</evidence>
<accession>A0A9Q1KSA2</accession>
<comment type="caution">
    <text evidence="2">The sequence shown here is derived from an EMBL/GenBank/DDBJ whole genome shotgun (WGS) entry which is preliminary data.</text>
</comment>
<dbReference type="AlphaFoldDB" id="A0A9Q1KSA2"/>
<dbReference type="EMBL" id="JAKOGI010000026">
    <property type="protein sequence ID" value="KAJ8448925.1"/>
    <property type="molecule type" value="Genomic_DNA"/>
</dbReference>
<sequence>MFLWLVIYDKIMHNVNQTRRGFTNNPWCEACEMTLEDSNHILRTCAETRPIWNALRARGFGNKKYDAPVNEWIQFNIRDTEADQDRPSKFGITLWHIWKWHNGRSFDRTIEIPLDKVSFLKNRNQRLIKRLVKWTTPSDGWILLNSDRAAKVTQDRQVVMGFSEVLREEWLGGYAKAMGICSIVKAKLKALFHRLRLARC</sequence>